<dbReference type="RefSeq" id="WP_015024741.1">
    <property type="nucleotide sequence ID" value="NC_018721.1"/>
</dbReference>
<dbReference type="Proteomes" id="UP000008514">
    <property type="component" value="Chromosome"/>
</dbReference>
<dbReference type="AlphaFoldDB" id="K4IFK8"/>
<reference evidence="2" key="1">
    <citation type="submission" date="2006-03" db="EMBL/GenBank/DDBJ databases">
        <authorList>
            <person name="Bowman J."/>
            <person name="Ferriera S."/>
            <person name="Johnson J."/>
            <person name="Kravitz S."/>
            <person name="Halpern A."/>
            <person name="Remington K."/>
            <person name="Beeson K."/>
            <person name="Tran B."/>
            <person name="Rogers Y.-H."/>
            <person name="Friedman R."/>
            <person name="Venter J.C."/>
        </authorList>
    </citation>
    <scope>NUCLEOTIDE SEQUENCE [LARGE SCALE GENOMIC DNA]</scope>
    <source>
        <strain evidence="2">ATCC 700755</strain>
    </source>
</reference>
<evidence type="ECO:0000313" key="2">
    <source>
        <dbReference type="EMBL" id="AFU69169.1"/>
    </source>
</evidence>
<name>K4IFK8_PSYTT</name>
<accession>K4IFK8</accession>
<dbReference type="HOGENOM" id="CLU_165914_1_0_10"/>
<dbReference type="KEGG" id="ptq:P700755_002395"/>
<dbReference type="OrthoDB" id="871648at2"/>
<evidence type="ECO:0000313" key="3">
    <source>
        <dbReference type="Proteomes" id="UP000008514"/>
    </source>
</evidence>
<reference evidence="2" key="2">
    <citation type="submission" date="2012-09" db="EMBL/GenBank/DDBJ databases">
        <title>The complete sequence of Psychroflexus torquis an extreme psychrophile from sea-ice that is stimulated by light.</title>
        <authorList>
            <person name="Feng S."/>
            <person name="Powell S.M."/>
            <person name="Bowman J.P."/>
        </authorList>
    </citation>
    <scope>NUCLEOTIDE SEQUENCE [LARGE SCALE GENOMIC DNA]</scope>
    <source>
        <strain evidence="2">ATCC 700755</strain>
    </source>
</reference>
<feature type="compositionally biased region" description="Basic and acidic residues" evidence="1">
    <location>
        <begin position="1"/>
        <end position="13"/>
    </location>
</feature>
<dbReference type="eggNOG" id="ENOG502ZWZZ">
    <property type="taxonomic scope" value="Bacteria"/>
</dbReference>
<sequence>MESKLTIDEEGNKKWTLPNGKKHREDGPAMEWCEGAAKFWLINGKYHRENGPAVEYPNDTKLWYLNGTRYSEQEYKLEMRNIKLKKLLG</sequence>
<gene>
    <name evidence="2" type="ordered locus">P700755_002395</name>
</gene>
<proteinExistence type="predicted"/>
<protein>
    <submittedName>
        <fullName evidence="2">Uncharacterized protein</fullName>
    </submittedName>
</protein>
<feature type="region of interest" description="Disordered" evidence="1">
    <location>
        <begin position="1"/>
        <end position="27"/>
    </location>
</feature>
<evidence type="ECO:0000256" key="1">
    <source>
        <dbReference type="SAM" id="MobiDB-lite"/>
    </source>
</evidence>
<dbReference type="STRING" id="313595.P700755_002395"/>
<organism evidence="2 3">
    <name type="scientific">Psychroflexus torquis (strain ATCC 700755 / CIP 106069 / ACAM 623)</name>
    <dbReference type="NCBI Taxonomy" id="313595"/>
    <lineage>
        <taxon>Bacteria</taxon>
        <taxon>Pseudomonadati</taxon>
        <taxon>Bacteroidota</taxon>
        <taxon>Flavobacteriia</taxon>
        <taxon>Flavobacteriales</taxon>
        <taxon>Flavobacteriaceae</taxon>
        <taxon>Psychroflexus</taxon>
    </lineage>
</organism>
<keyword evidence="3" id="KW-1185">Reference proteome</keyword>
<dbReference type="EMBL" id="CP003879">
    <property type="protein sequence ID" value="AFU69169.1"/>
    <property type="molecule type" value="Genomic_DNA"/>
</dbReference>